<gene>
    <name evidence="2" type="ORF">HGRIS_014318</name>
</gene>
<feature type="region of interest" description="Disordered" evidence="1">
    <location>
        <begin position="630"/>
        <end position="654"/>
    </location>
</feature>
<comment type="caution">
    <text evidence="2">The sequence shown here is derived from an EMBL/GenBank/DDBJ whole genome shotgun (WGS) entry which is preliminary data.</text>
</comment>
<proteinExistence type="predicted"/>
<feature type="compositionally biased region" description="Basic and acidic residues" evidence="1">
    <location>
        <begin position="940"/>
        <end position="953"/>
    </location>
</feature>
<evidence type="ECO:0000313" key="3">
    <source>
        <dbReference type="Proteomes" id="UP001556367"/>
    </source>
</evidence>
<feature type="compositionally biased region" description="Polar residues" evidence="1">
    <location>
        <begin position="395"/>
        <end position="413"/>
    </location>
</feature>
<feature type="region of interest" description="Disordered" evidence="1">
    <location>
        <begin position="1157"/>
        <end position="1235"/>
    </location>
</feature>
<dbReference type="EMBL" id="JASNQZ010000003">
    <property type="protein sequence ID" value="KAL0959005.1"/>
    <property type="molecule type" value="Genomic_DNA"/>
</dbReference>
<evidence type="ECO:0000256" key="1">
    <source>
        <dbReference type="SAM" id="MobiDB-lite"/>
    </source>
</evidence>
<feature type="compositionally biased region" description="Low complexity" evidence="1">
    <location>
        <begin position="919"/>
        <end position="929"/>
    </location>
</feature>
<feature type="compositionally biased region" description="Polar residues" evidence="1">
    <location>
        <begin position="47"/>
        <end position="57"/>
    </location>
</feature>
<feature type="region of interest" description="Disordered" evidence="1">
    <location>
        <begin position="479"/>
        <end position="503"/>
    </location>
</feature>
<protein>
    <recommendedName>
        <fullName evidence="4">F-box domain-containing protein</fullName>
    </recommendedName>
</protein>
<feature type="compositionally biased region" description="Polar residues" evidence="1">
    <location>
        <begin position="424"/>
        <end position="439"/>
    </location>
</feature>
<reference evidence="3" key="1">
    <citation type="submission" date="2024-06" db="EMBL/GenBank/DDBJ databases">
        <title>Multi-omics analyses provide insights into the biosynthesis of the anticancer antibiotic pleurotin in Hohenbuehelia grisea.</title>
        <authorList>
            <person name="Weaver J.A."/>
            <person name="Alberti F."/>
        </authorList>
    </citation>
    <scope>NUCLEOTIDE SEQUENCE [LARGE SCALE GENOMIC DNA]</scope>
    <source>
        <strain evidence="3">T-177</strain>
    </source>
</reference>
<organism evidence="2 3">
    <name type="scientific">Hohenbuehelia grisea</name>
    <dbReference type="NCBI Taxonomy" id="104357"/>
    <lineage>
        <taxon>Eukaryota</taxon>
        <taxon>Fungi</taxon>
        <taxon>Dikarya</taxon>
        <taxon>Basidiomycota</taxon>
        <taxon>Agaricomycotina</taxon>
        <taxon>Agaricomycetes</taxon>
        <taxon>Agaricomycetidae</taxon>
        <taxon>Agaricales</taxon>
        <taxon>Pleurotineae</taxon>
        <taxon>Pleurotaceae</taxon>
        <taxon>Hohenbuehelia</taxon>
    </lineage>
</organism>
<feature type="compositionally biased region" description="Low complexity" evidence="1">
    <location>
        <begin position="1189"/>
        <end position="1206"/>
    </location>
</feature>
<feature type="region of interest" description="Disordered" evidence="1">
    <location>
        <begin position="775"/>
        <end position="1013"/>
    </location>
</feature>
<name>A0ABR3JUZ4_9AGAR</name>
<feature type="compositionally biased region" description="Pro residues" evidence="1">
    <location>
        <begin position="374"/>
        <end position="388"/>
    </location>
</feature>
<feature type="compositionally biased region" description="Polar residues" evidence="1">
    <location>
        <begin position="859"/>
        <end position="887"/>
    </location>
</feature>
<sequence>MAGFLRKKSTPNVGKNKPDIKASPMPTPAPVSSSAPSVPPLYARFATSHQSSPNSPRIVSGPMALAPKDQFMPQNNSRTAVNRVSQATPRVPASRPRSPPSNKPPVPERTSWYKKAVESPEPEPQPATTPRHQAYSRGHPHPKTLHTTAKASASHARKGSVDKPLPSPDIRTEHAHVAHRAAARTPPPPPRGSSLDAPAPRERHVLQKHPKNRTSVYDASSAPQTPTSPPSRGAQIMHLNKVASPPPNNDHYPRDNNTSRRMSVYDGPNEQSMRMSVSPRSPQSTRMNATRPPTTLNDHQLRETPPKHRLAHDPPSPQHHVHMNYTSASPFHRDERTLPSASPKASVIPTPTSPPPNRRASAAYTPSLRNDKPLPVPIPSSTPSPTPPIAYSSYTESRPPSRQSRNTSATVQTPIIARQDNRRASTSFASPRSPQTEMQLPSPDSYAGVPRSAPSRGILKSSVAGNRTTLIASSYVDPSPVMRSAVPDRLPEGSPMSRANVDSARRDSIASNGMAPLSPRSPPTTFGNLQKTFTAPTIAPASVQIPGSRRTSITQIEMLYNRDQQEGHHVNESGFLPSPSTSPKPVQGRQVPKTDVVSEMTAMPEQRRASSSHAFELDADLPEKEIAATYKRRPLPDPAPSRVVSPPQAQDTDMQLRAQTHAATQHNPHMPSLRLVGAAASPVRGKPRIFAAMTAEIGESYGAEEAEQFKSELRPDVKVDTRRSHAIDAYPSPPMESGPSPRVENVATSPEVAMTNIGRDMITDWDELEARASGIALGPTPPQSPPRQFTSRTNSHKAPQRSTTPSKESSSALQESPSRERGVSAADVLDPESVVSARPSNRRRKSSSKSTASERERSQIISYAGSTSSAMANVTATSSSNPATVSSWLIPPSASDNAESSSLLDDDPFARVEGVRMLPPSRDASPSSRRTSRRISRSSRSTDSDRKSREIRSRTPSLETQAAPSTPPKAQQPEASMPSPESPEDYRQARSRRRGAGLEKEAPEFAAGLPVREDRPPQPFLLAEFLAEPALLSTLLEYMSFGDWCLLGAVSKQIRGVVLESPALREVVLERYLGTVGYARWSSPGPDPLPLSIKDLHDYMRGVSIPTHEYARASALCIQARLNRAMEGYDEVMEMSRSMAAATRAYTRVVLRLRAQAEATEAERRSRRTPSPGGQPSAWSPHRGYTGTSMSSRAPSPSSMSHASLSQVNLALRPSTTNSTSQGAQEERGRSMTFRSPLFRPRRAPLLRVFVPSADEWLSDDGIVESEEELRKAGVLGLLRLGDVVWDVAVGDEGNVGRLVWDGSYIIDLDYTYSAVGDLPKYLHTFAFPPSYFHRVIRTGATSSNPVAHIDVSPWGEEIAANLQLLQDRVRTETPQGNYHNVVRWVHRSSFTIRPPARTPPRSRSIYMQGNHNRIPLPGADGQFVDPSWYGTVIVETEGTNEALADLQERCGPGAFPPRAKGVAEKYTDSLEREREGRKVWRILRERSRPSEIWIRAVSAKERLL</sequence>
<feature type="compositionally biased region" description="Polar residues" evidence="1">
    <location>
        <begin position="894"/>
        <end position="903"/>
    </location>
</feature>
<accession>A0ABR3JUZ4</accession>
<feature type="compositionally biased region" description="Pro residues" evidence="1">
    <location>
        <begin position="97"/>
        <end position="107"/>
    </location>
</feature>
<keyword evidence="3" id="KW-1185">Reference proteome</keyword>
<feature type="compositionally biased region" description="Polar residues" evidence="1">
    <location>
        <begin position="1214"/>
        <end position="1224"/>
    </location>
</feature>
<feature type="compositionally biased region" description="Polar residues" evidence="1">
    <location>
        <begin position="72"/>
        <end position="88"/>
    </location>
</feature>
<feature type="compositionally biased region" description="Polar residues" evidence="1">
    <location>
        <begin position="954"/>
        <end position="964"/>
    </location>
</feature>
<feature type="compositionally biased region" description="Polar residues" evidence="1">
    <location>
        <begin position="800"/>
        <end position="816"/>
    </location>
</feature>
<feature type="region of interest" description="Disordered" evidence="1">
    <location>
        <begin position="569"/>
        <end position="591"/>
    </location>
</feature>
<feature type="compositionally biased region" description="Polar residues" evidence="1">
    <location>
        <begin position="269"/>
        <end position="298"/>
    </location>
</feature>
<feature type="region of interest" description="Disordered" evidence="1">
    <location>
        <begin position="723"/>
        <end position="744"/>
    </location>
</feature>
<dbReference type="Proteomes" id="UP001556367">
    <property type="component" value="Unassembled WGS sequence"/>
</dbReference>
<evidence type="ECO:0000313" key="2">
    <source>
        <dbReference type="EMBL" id="KAL0959005.1"/>
    </source>
</evidence>
<feature type="region of interest" description="Disordered" evidence="1">
    <location>
        <begin position="1"/>
        <end position="461"/>
    </location>
</feature>
<evidence type="ECO:0008006" key="4">
    <source>
        <dbReference type="Google" id="ProtNLM"/>
    </source>
</evidence>